<dbReference type="OrthoDB" id="9799612at2"/>
<dbReference type="KEGG" id="smon:AWR27_15020"/>
<dbReference type="PANTHER" id="PTHR42977">
    <property type="entry name" value="HYDROLASE-RELATED"/>
    <property type="match status" value="1"/>
</dbReference>
<dbReference type="PRINTS" id="PR00412">
    <property type="entry name" value="EPOXHYDRLASE"/>
</dbReference>
<dbReference type="STRING" id="1178516.AWR27_15020"/>
<feature type="domain" description="AB hydrolase-1" evidence="2">
    <location>
        <begin position="50"/>
        <end position="288"/>
    </location>
</feature>
<proteinExistence type="predicted"/>
<sequence>MTILQTPETRFANLPGYPFAPNYVSVGDGAYPRQLRMHYVDEGPRDSTETVLMLHGEPTWSYLYRNMIPMVAGAGYRVIAPDLIGFGKSDKLLEQDAYSYQSHIDWLTMFIKTLDLQHITLVCQDWGGLLGLRLAAENSDRFVRITASNTGLPTGDQPPSEAFLQWQAFSQTIASLPIGSLIRMGCVTKLPADVIAAYDAPFPDETYKAASRIFPKLVPTSPDDPAAPANRAAWQVLMQWQKPFLTCFSDRDPITAGGDRVLQKLIPGAQGQSHVTLSPGGHFVQEDKGEEWAERVVRFIRENPVNIV</sequence>
<evidence type="ECO:0000259" key="2">
    <source>
        <dbReference type="Pfam" id="PF00561"/>
    </source>
</evidence>
<dbReference type="GO" id="GO:0004301">
    <property type="term" value="F:epoxide hydrolase activity"/>
    <property type="evidence" value="ECO:0007669"/>
    <property type="project" value="TreeGrafter"/>
</dbReference>
<evidence type="ECO:0000313" key="3">
    <source>
        <dbReference type="EMBL" id="AQG80518.1"/>
    </source>
</evidence>
<dbReference type="Gene3D" id="3.40.50.1820">
    <property type="entry name" value="alpha/beta hydrolase"/>
    <property type="match status" value="1"/>
</dbReference>
<dbReference type="Proteomes" id="UP000187941">
    <property type="component" value="Chromosome"/>
</dbReference>
<dbReference type="InterPro" id="IPR051340">
    <property type="entry name" value="Haloalkane_dehalogenase"/>
</dbReference>
<reference evidence="3 4" key="1">
    <citation type="submission" date="2016-01" db="EMBL/GenBank/DDBJ databases">
        <authorList>
            <person name="Oliw E.H."/>
        </authorList>
    </citation>
    <scope>NUCLEOTIDE SEQUENCE [LARGE SCALE GENOMIC DNA]</scope>
    <source>
        <strain evidence="3 4">DY10</strain>
    </source>
</reference>
<evidence type="ECO:0000256" key="1">
    <source>
        <dbReference type="ARBA" id="ARBA00022801"/>
    </source>
</evidence>
<dbReference type="EMBL" id="CP014263">
    <property type="protein sequence ID" value="AQG80518.1"/>
    <property type="molecule type" value="Genomic_DNA"/>
</dbReference>
<keyword evidence="1" id="KW-0378">Hydrolase</keyword>
<dbReference type="AlphaFoldDB" id="A0A1P9WYX7"/>
<dbReference type="InterPro" id="IPR029058">
    <property type="entry name" value="AB_hydrolase_fold"/>
</dbReference>
<name>A0A1P9WYX7_9BACT</name>
<dbReference type="InterPro" id="IPR000639">
    <property type="entry name" value="Epox_hydrolase-like"/>
</dbReference>
<dbReference type="PRINTS" id="PR00111">
    <property type="entry name" value="ABHYDROLASE"/>
</dbReference>
<organism evidence="3 4">
    <name type="scientific">Spirosoma montaniterrae</name>
    <dbReference type="NCBI Taxonomy" id="1178516"/>
    <lineage>
        <taxon>Bacteria</taxon>
        <taxon>Pseudomonadati</taxon>
        <taxon>Bacteroidota</taxon>
        <taxon>Cytophagia</taxon>
        <taxon>Cytophagales</taxon>
        <taxon>Cytophagaceae</taxon>
        <taxon>Spirosoma</taxon>
    </lineage>
</organism>
<gene>
    <name evidence="3" type="ORF">AWR27_15020</name>
</gene>
<accession>A0A1P9WYX7</accession>
<evidence type="ECO:0000313" key="4">
    <source>
        <dbReference type="Proteomes" id="UP000187941"/>
    </source>
</evidence>
<dbReference type="NCBIfam" id="NF002043">
    <property type="entry name" value="PRK00870.1"/>
    <property type="match status" value="1"/>
</dbReference>
<dbReference type="PANTHER" id="PTHR42977:SF3">
    <property type="entry name" value="AB HYDROLASE-1 DOMAIN-CONTAINING PROTEIN"/>
    <property type="match status" value="1"/>
</dbReference>
<protein>
    <submittedName>
        <fullName evidence="3">Haloalkane dehalogenase</fullName>
    </submittedName>
</protein>
<dbReference type="Pfam" id="PF00561">
    <property type="entry name" value="Abhydrolase_1"/>
    <property type="match status" value="1"/>
</dbReference>
<dbReference type="RefSeq" id="WP_077131945.1">
    <property type="nucleotide sequence ID" value="NZ_CP014263.1"/>
</dbReference>
<keyword evidence="4" id="KW-1185">Reference proteome</keyword>
<dbReference type="InterPro" id="IPR000073">
    <property type="entry name" value="AB_hydrolase_1"/>
</dbReference>
<dbReference type="SUPFAM" id="SSF53474">
    <property type="entry name" value="alpha/beta-Hydrolases"/>
    <property type="match status" value="1"/>
</dbReference>